<keyword evidence="3" id="KW-1185">Reference proteome</keyword>
<dbReference type="Proteomes" id="UP001617351">
    <property type="component" value="Unassembled WGS sequence"/>
</dbReference>
<accession>A0ABW8ER27</accession>
<dbReference type="InterPro" id="IPR025375">
    <property type="entry name" value="DUF4365"/>
</dbReference>
<evidence type="ECO:0000259" key="1">
    <source>
        <dbReference type="Pfam" id="PF14280"/>
    </source>
</evidence>
<dbReference type="Pfam" id="PF14280">
    <property type="entry name" value="DUF4365"/>
    <property type="match status" value="1"/>
</dbReference>
<evidence type="ECO:0000313" key="3">
    <source>
        <dbReference type="Proteomes" id="UP001617351"/>
    </source>
</evidence>
<name>A0ABW8ER27_STRT5</name>
<evidence type="ECO:0000313" key="2">
    <source>
        <dbReference type="EMBL" id="MFJ2825639.1"/>
    </source>
</evidence>
<reference evidence="2 3" key="1">
    <citation type="submission" date="2024-10" db="EMBL/GenBank/DDBJ databases">
        <title>The Natural Products Discovery Center: Release of the First 8490 Sequenced Strains for Exploring Actinobacteria Biosynthetic Diversity.</title>
        <authorList>
            <person name="Kalkreuter E."/>
            <person name="Kautsar S.A."/>
            <person name="Yang D."/>
            <person name="Bader C.D."/>
            <person name="Teijaro C.N."/>
            <person name="Fluegel L."/>
            <person name="Davis C.M."/>
            <person name="Simpson J.R."/>
            <person name="Lauterbach L."/>
            <person name="Steele A.D."/>
            <person name="Gui C."/>
            <person name="Meng S."/>
            <person name="Li G."/>
            <person name="Viehrig K."/>
            <person name="Ye F."/>
            <person name="Su P."/>
            <person name="Kiefer A.F."/>
            <person name="Nichols A."/>
            <person name="Cepeda A.J."/>
            <person name="Yan W."/>
            <person name="Fan B."/>
            <person name="Jiang Y."/>
            <person name="Adhikari A."/>
            <person name="Zheng C.-J."/>
            <person name="Schuster L."/>
            <person name="Cowan T.M."/>
            <person name="Smanski M.J."/>
            <person name="Chevrette M.G."/>
            <person name="De Carvalho L.P.S."/>
            <person name="Shen B."/>
        </authorList>
    </citation>
    <scope>NUCLEOTIDE SEQUENCE [LARGE SCALE GENOMIC DNA]</scope>
    <source>
        <strain evidence="2 3">NPDC087220</strain>
    </source>
</reference>
<dbReference type="RefSeq" id="WP_402387217.1">
    <property type="nucleotide sequence ID" value="NZ_JBIUYY010000019.1"/>
</dbReference>
<dbReference type="EMBL" id="JBIUYY010000019">
    <property type="protein sequence ID" value="MFJ2825639.1"/>
    <property type="molecule type" value="Genomic_DNA"/>
</dbReference>
<sequence>MKRPIQHQIASIAVAAVRRQWNMQGHAVDEVKEDYGEDLLVQTCLDGKVDASRIWVQVKGTDKFRQNPTASLPKIRIKAAQILRWSRSADLVVIALWDVAHDRGWYVMPQGFFNPVELWSSRDRQVTLTFSPDCTFDRQAVEELAWAARIEHANRGLQYARHNMNESKEMDLRSDLEFHKGVWWTLLFDFAATVGICRPGDGRIEESFALLVMEMTWQHSVPDLLETTRRATFMAIVEVIDRCCAGNAAPVALVKDLAEVFYSRLFTDEVLEVLKRNHHRTPGGCGS</sequence>
<comment type="caution">
    <text evidence="2">The sequence shown here is derived from an EMBL/GenBank/DDBJ whole genome shotgun (WGS) entry which is preliminary data.</text>
</comment>
<protein>
    <submittedName>
        <fullName evidence="2">DUF4365 domain-containing protein</fullName>
    </submittedName>
</protein>
<feature type="domain" description="DUF4365" evidence="1">
    <location>
        <begin position="12"/>
        <end position="145"/>
    </location>
</feature>
<proteinExistence type="predicted"/>
<organism evidence="2 3">
    <name type="scientific">Streptomyces toxytricini</name>
    <name type="common">Actinomyces toxytricini</name>
    <dbReference type="NCBI Taxonomy" id="67369"/>
    <lineage>
        <taxon>Bacteria</taxon>
        <taxon>Bacillati</taxon>
        <taxon>Actinomycetota</taxon>
        <taxon>Actinomycetes</taxon>
        <taxon>Kitasatosporales</taxon>
        <taxon>Streptomycetaceae</taxon>
        <taxon>Streptomyces</taxon>
    </lineage>
</organism>
<gene>
    <name evidence="2" type="ORF">ACIO7M_31675</name>
</gene>